<dbReference type="InterPro" id="IPR033897">
    <property type="entry name" value="SRF-like_MADS-box"/>
</dbReference>
<dbReference type="STRING" id="29730.A0A0D2UC15"/>
<dbReference type="GO" id="GO:0000987">
    <property type="term" value="F:cis-regulatory region sequence-specific DNA binding"/>
    <property type="evidence" value="ECO:0007669"/>
    <property type="project" value="InterPro"/>
</dbReference>
<keyword evidence="2" id="KW-0805">Transcription regulation</keyword>
<dbReference type="GO" id="GO:0000981">
    <property type="term" value="F:DNA-binding transcription factor activity, RNA polymerase II-specific"/>
    <property type="evidence" value="ECO:0007669"/>
    <property type="project" value="InterPro"/>
</dbReference>
<dbReference type="Pfam" id="PF00319">
    <property type="entry name" value="SRF-TF"/>
    <property type="match status" value="1"/>
</dbReference>
<accession>A0A0D2UC15</accession>
<reference evidence="7 8" key="1">
    <citation type="journal article" date="2012" name="Nature">
        <title>Repeated polyploidization of Gossypium genomes and the evolution of spinnable cotton fibres.</title>
        <authorList>
            <person name="Paterson A.H."/>
            <person name="Wendel J.F."/>
            <person name="Gundlach H."/>
            <person name="Guo H."/>
            <person name="Jenkins J."/>
            <person name="Jin D."/>
            <person name="Llewellyn D."/>
            <person name="Showmaker K.C."/>
            <person name="Shu S."/>
            <person name="Udall J."/>
            <person name="Yoo M.J."/>
            <person name="Byers R."/>
            <person name="Chen W."/>
            <person name="Doron-Faigenboim A."/>
            <person name="Duke M.V."/>
            <person name="Gong L."/>
            <person name="Grimwood J."/>
            <person name="Grover C."/>
            <person name="Grupp K."/>
            <person name="Hu G."/>
            <person name="Lee T.H."/>
            <person name="Li J."/>
            <person name="Lin L."/>
            <person name="Liu T."/>
            <person name="Marler B.S."/>
            <person name="Page J.T."/>
            <person name="Roberts A.W."/>
            <person name="Romanel E."/>
            <person name="Sanders W.S."/>
            <person name="Szadkowski E."/>
            <person name="Tan X."/>
            <person name="Tang H."/>
            <person name="Xu C."/>
            <person name="Wang J."/>
            <person name="Wang Z."/>
            <person name="Zhang D."/>
            <person name="Zhang L."/>
            <person name="Ashrafi H."/>
            <person name="Bedon F."/>
            <person name="Bowers J.E."/>
            <person name="Brubaker C.L."/>
            <person name="Chee P.W."/>
            <person name="Das S."/>
            <person name="Gingle A.R."/>
            <person name="Haigler C.H."/>
            <person name="Harker D."/>
            <person name="Hoffmann L.V."/>
            <person name="Hovav R."/>
            <person name="Jones D.C."/>
            <person name="Lemke C."/>
            <person name="Mansoor S."/>
            <person name="ur Rahman M."/>
            <person name="Rainville L.N."/>
            <person name="Rambani A."/>
            <person name="Reddy U.K."/>
            <person name="Rong J.K."/>
            <person name="Saranga Y."/>
            <person name="Scheffler B.E."/>
            <person name="Scheffler J.A."/>
            <person name="Stelly D.M."/>
            <person name="Triplett B.A."/>
            <person name="Van Deynze A."/>
            <person name="Vaslin M.F."/>
            <person name="Waghmare V.N."/>
            <person name="Walford S.A."/>
            <person name="Wright R.J."/>
            <person name="Zaki E.A."/>
            <person name="Zhang T."/>
            <person name="Dennis E.S."/>
            <person name="Mayer K.F."/>
            <person name="Peterson D.G."/>
            <person name="Rokhsar D.S."/>
            <person name="Wang X."/>
            <person name="Schmutz J."/>
        </authorList>
    </citation>
    <scope>NUCLEOTIDE SEQUENCE [LARGE SCALE GENOMIC DNA]</scope>
</reference>
<dbReference type="InterPro" id="IPR036879">
    <property type="entry name" value="TF_MADSbox_sf"/>
</dbReference>
<dbReference type="EMBL" id="CM001749">
    <property type="protein sequence ID" value="KJB65551.1"/>
    <property type="molecule type" value="Genomic_DNA"/>
</dbReference>
<protein>
    <recommendedName>
        <fullName evidence="6">MADS-box domain-containing protein</fullName>
    </recommendedName>
</protein>
<evidence type="ECO:0000313" key="7">
    <source>
        <dbReference type="EMBL" id="KJB65551.1"/>
    </source>
</evidence>
<evidence type="ECO:0000256" key="5">
    <source>
        <dbReference type="ARBA" id="ARBA00023242"/>
    </source>
</evidence>
<dbReference type="Proteomes" id="UP000032304">
    <property type="component" value="Chromosome 10"/>
</dbReference>
<keyword evidence="5" id="KW-0539">Nucleus</keyword>
<evidence type="ECO:0000256" key="1">
    <source>
        <dbReference type="ARBA" id="ARBA00004123"/>
    </source>
</evidence>
<dbReference type="CDD" id="cd00266">
    <property type="entry name" value="MADS_SRF_like"/>
    <property type="match status" value="1"/>
</dbReference>
<keyword evidence="3" id="KW-0238">DNA-binding</keyword>
<dbReference type="InterPro" id="IPR002100">
    <property type="entry name" value="TF_MADSbox"/>
</dbReference>
<dbReference type="GO" id="GO:0046983">
    <property type="term" value="F:protein dimerization activity"/>
    <property type="evidence" value="ECO:0007669"/>
    <property type="project" value="InterPro"/>
</dbReference>
<organism evidence="7 8">
    <name type="scientific">Gossypium raimondii</name>
    <name type="common">Peruvian cotton</name>
    <name type="synonym">Gossypium klotzschianum subsp. raimondii</name>
    <dbReference type="NCBI Taxonomy" id="29730"/>
    <lineage>
        <taxon>Eukaryota</taxon>
        <taxon>Viridiplantae</taxon>
        <taxon>Streptophyta</taxon>
        <taxon>Embryophyta</taxon>
        <taxon>Tracheophyta</taxon>
        <taxon>Spermatophyta</taxon>
        <taxon>Magnoliopsida</taxon>
        <taxon>eudicotyledons</taxon>
        <taxon>Gunneridae</taxon>
        <taxon>Pentapetalae</taxon>
        <taxon>rosids</taxon>
        <taxon>malvids</taxon>
        <taxon>Malvales</taxon>
        <taxon>Malvaceae</taxon>
        <taxon>Malvoideae</taxon>
        <taxon>Gossypium</taxon>
    </lineage>
</organism>
<evidence type="ECO:0000256" key="2">
    <source>
        <dbReference type="ARBA" id="ARBA00023015"/>
    </source>
</evidence>
<comment type="subcellular location">
    <subcellularLocation>
        <location evidence="1">Nucleus</location>
    </subcellularLocation>
</comment>
<gene>
    <name evidence="7" type="ORF">B456_010G100400</name>
</gene>
<dbReference type="GO" id="GO:0045944">
    <property type="term" value="P:positive regulation of transcription by RNA polymerase II"/>
    <property type="evidence" value="ECO:0007669"/>
    <property type="project" value="InterPro"/>
</dbReference>
<dbReference type="Gene3D" id="3.40.1810.10">
    <property type="entry name" value="Transcription factor, MADS-box"/>
    <property type="match status" value="1"/>
</dbReference>
<dbReference type="GO" id="GO:0005634">
    <property type="term" value="C:nucleus"/>
    <property type="evidence" value="ECO:0007669"/>
    <property type="project" value="UniProtKB-SubCell"/>
</dbReference>
<keyword evidence="4" id="KW-0804">Transcription</keyword>
<evidence type="ECO:0000256" key="4">
    <source>
        <dbReference type="ARBA" id="ARBA00023163"/>
    </source>
</evidence>
<name>A0A0D2UC15_GOSRA</name>
<sequence>MAKHAYLDWIENNSVWRASVKKSREGLMKKVMELPTLCGVEGGLIIYSLDKLEPMVWSSHDEVQSLLKKFYQVPEMENNKKSMKLETYYKEKASKSQDQLKKQNRKTKEVKVGQFILQIDQGEMIDDFYITKLDNLICIGNACIEDKDTFQYFPLQGWLKGNINANDIRGKARSKIRSEIGLTYHDPLIATIGDDLVALAVQPRLPRFSYSNILCSTTAPRAPMPLFDSLGHYLLGLVERISRANDFVGNLLRFFGGANNNHGTISSHEMRPFDEKH</sequence>
<dbReference type="eggNOG" id="KOG0014">
    <property type="taxonomic scope" value="Eukaryota"/>
</dbReference>
<evidence type="ECO:0000256" key="3">
    <source>
        <dbReference type="ARBA" id="ARBA00023125"/>
    </source>
</evidence>
<keyword evidence="8" id="KW-1185">Reference proteome</keyword>
<dbReference type="AlphaFoldDB" id="A0A0D2UC15"/>
<dbReference type="PROSITE" id="PS50066">
    <property type="entry name" value="MADS_BOX_2"/>
    <property type="match status" value="1"/>
</dbReference>
<dbReference type="SUPFAM" id="SSF55455">
    <property type="entry name" value="SRF-like"/>
    <property type="match status" value="1"/>
</dbReference>
<dbReference type="Gramene" id="KJB65551">
    <property type="protein sequence ID" value="KJB65551"/>
    <property type="gene ID" value="B456_010G100400"/>
</dbReference>
<feature type="domain" description="MADS-box" evidence="6">
    <location>
        <begin position="7"/>
        <end position="48"/>
    </location>
</feature>
<evidence type="ECO:0000259" key="6">
    <source>
        <dbReference type="PROSITE" id="PS50066"/>
    </source>
</evidence>
<evidence type="ECO:0000313" key="8">
    <source>
        <dbReference type="Proteomes" id="UP000032304"/>
    </source>
</evidence>
<dbReference type="SMART" id="SM00432">
    <property type="entry name" value="MADS"/>
    <property type="match status" value="1"/>
</dbReference>
<proteinExistence type="predicted"/>